<dbReference type="GO" id="GO:0003824">
    <property type="term" value="F:catalytic activity"/>
    <property type="evidence" value="ECO:0007669"/>
    <property type="project" value="InterPro"/>
</dbReference>
<dbReference type="InterPro" id="IPR023404">
    <property type="entry name" value="rSAM_horseshoe"/>
</dbReference>
<dbReference type="SMART" id="SM00729">
    <property type="entry name" value="Elp3"/>
    <property type="match status" value="1"/>
</dbReference>
<feature type="domain" description="Radical SAM core" evidence="1">
    <location>
        <begin position="1"/>
        <end position="190"/>
    </location>
</feature>
<name>X1BD91_9ZZZZ</name>
<sequence length="260" mass="30052">MIDKAIQYSDFETISLIGSCVSSHPKFQQICEYIINQGKRLTLPSLRIEHITPEIIQILESAGIKTITIAPEAGSESLRYALGKMISNDKIISILSQIRNSEIRNIKFYFLIGLPNESEKDIEEIINLLKFIDKLGFENNSLRVNINPLIPKLNTPYEKEINFYLKEELNKLFLKYQKIEKELKRIHSIKIKFMNFKTIIKNARLQTLISLGDQRVSDLLINYYQNGANFGALKKAEKTLNFSLDDYLLQVKGCYSPWKI</sequence>
<gene>
    <name evidence="2" type="ORF">S01H4_21328</name>
</gene>
<reference evidence="2" key="1">
    <citation type="journal article" date="2014" name="Front. Microbiol.">
        <title>High frequency of phylogenetically diverse reductive dehalogenase-homologous genes in deep subseafloor sedimentary metagenomes.</title>
        <authorList>
            <person name="Kawai M."/>
            <person name="Futagami T."/>
            <person name="Toyoda A."/>
            <person name="Takaki Y."/>
            <person name="Nishi S."/>
            <person name="Hori S."/>
            <person name="Arai W."/>
            <person name="Tsubouchi T."/>
            <person name="Morono Y."/>
            <person name="Uchiyama I."/>
            <person name="Ito T."/>
            <person name="Fujiyama A."/>
            <person name="Inagaki F."/>
            <person name="Takami H."/>
        </authorList>
    </citation>
    <scope>NUCLEOTIDE SEQUENCE</scope>
    <source>
        <strain evidence="2">Expedition CK06-06</strain>
    </source>
</reference>
<dbReference type="InterPro" id="IPR007197">
    <property type="entry name" value="rSAM"/>
</dbReference>
<evidence type="ECO:0000259" key="1">
    <source>
        <dbReference type="PROSITE" id="PS51918"/>
    </source>
</evidence>
<dbReference type="GO" id="GO:0051536">
    <property type="term" value="F:iron-sulfur cluster binding"/>
    <property type="evidence" value="ECO:0007669"/>
    <property type="project" value="InterPro"/>
</dbReference>
<dbReference type="SUPFAM" id="SSF102114">
    <property type="entry name" value="Radical SAM enzymes"/>
    <property type="match status" value="1"/>
</dbReference>
<dbReference type="AlphaFoldDB" id="X1BD91"/>
<dbReference type="Pfam" id="PF04055">
    <property type="entry name" value="Radical_SAM"/>
    <property type="match status" value="1"/>
</dbReference>
<evidence type="ECO:0000313" key="2">
    <source>
        <dbReference type="EMBL" id="GAG79202.1"/>
    </source>
</evidence>
<dbReference type="Gene3D" id="3.80.30.20">
    <property type="entry name" value="tm_1862 like domain"/>
    <property type="match status" value="1"/>
</dbReference>
<comment type="caution">
    <text evidence="2">The sequence shown here is derived from an EMBL/GenBank/DDBJ whole genome shotgun (WGS) entry which is preliminary data.</text>
</comment>
<dbReference type="InterPro" id="IPR006638">
    <property type="entry name" value="Elp3/MiaA/NifB-like_rSAM"/>
</dbReference>
<dbReference type="PANTHER" id="PTHR42731">
    <property type="entry name" value="SLL1084 PROTEIN"/>
    <property type="match status" value="1"/>
</dbReference>
<dbReference type="PANTHER" id="PTHR42731:SF1">
    <property type="entry name" value="RADICAL SAM DOMAIN PROTEIN"/>
    <property type="match status" value="1"/>
</dbReference>
<dbReference type="PROSITE" id="PS51918">
    <property type="entry name" value="RADICAL_SAM"/>
    <property type="match status" value="1"/>
</dbReference>
<proteinExistence type="predicted"/>
<organism evidence="2">
    <name type="scientific">marine sediment metagenome</name>
    <dbReference type="NCBI Taxonomy" id="412755"/>
    <lineage>
        <taxon>unclassified sequences</taxon>
        <taxon>metagenomes</taxon>
        <taxon>ecological metagenomes</taxon>
    </lineage>
</organism>
<protein>
    <recommendedName>
        <fullName evidence="1">Radical SAM core domain-containing protein</fullName>
    </recommendedName>
</protein>
<dbReference type="InterPro" id="IPR058240">
    <property type="entry name" value="rSAM_sf"/>
</dbReference>
<dbReference type="EMBL" id="BART01009649">
    <property type="protein sequence ID" value="GAG79202.1"/>
    <property type="molecule type" value="Genomic_DNA"/>
</dbReference>
<accession>X1BD91</accession>